<dbReference type="RefSeq" id="WP_088861440.1">
    <property type="nucleotide sequence ID" value="NZ_CP022115.1"/>
</dbReference>
<organism evidence="1 2">
    <name type="scientific">Laribacter hongkongensis</name>
    <dbReference type="NCBI Taxonomy" id="168471"/>
    <lineage>
        <taxon>Bacteria</taxon>
        <taxon>Pseudomonadati</taxon>
        <taxon>Pseudomonadota</taxon>
        <taxon>Betaproteobacteria</taxon>
        <taxon>Neisseriales</taxon>
        <taxon>Aquaspirillaceae</taxon>
        <taxon>Laribacter</taxon>
    </lineage>
</organism>
<dbReference type="PRINTS" id="PR00633">
    <property type="entry name" value="RCCNDNSATION"/>
</dbReference>
<dbReference type="SUPFAM" id="SSF50985">
    <property type="entry name" value="RCC1/BLIP-II"/>
    <property type="match status" value="1"/>
</dbReference>
<dbReference type="OrthoDB" id="8577868at2"/>
<dbReference type="AlphaFoldDB" id="A0A248LMH4"/>
<dbReference type="GO" id="GO:0005085">
    <property type="term" value="F:guanyl-nucleotide exchange factor activity"/>
    <property type="evidence" value="ECO:0007669"/>
    <property type="project" value="TreeGrafter"/>
</dbReference>
<dbReference type="PANTHER" id="PTHR45982">
    <property type="entry name" value="REGULATOR OF CHROMOSOME CONDENSATION"/>
    <property type="match status" value="1"/>
</dbReference>
<dbReference type="Proteomes" id="UP000197424">
    <property type="component" value="Chromosome"/>
</dbReference>
<dbReference type="GO" id="GO:0005737">
    <property type="term" value="C:cytoplasm"/>
    <property type="evidence" value="ECO:0007669"/>
    <property type="project" value="TreeGrafter"/>
</dbReference>
<accession>A0A248LMH4</accession>
<dbReference type="InterPro" id="IPR000408">
    <property type="entry name" value="Reg_chr_condens"/>
</dbReference>
<protein>
    <submittedName>
        <fullName evidence="1">BNR repeat domain protein</fullName>
    </submittedName>
</protein>
<evidence type="ECO:0000313" key="2">
    <source>
        <dbReference type="Proteomes" id="UP000197424"/>
    </source>
</evidence>
<gene>
    <name evidence="1" type="ORF">LHGZ1_2850</name>
</gene>
<proteinExistence type="predicted"/>
<evidence type="ECO:0000313" key="1">
    <source>
        <dbReference type="EMBL" id="ASJ25681.1"/>
    </source>
</evidence>
<dbReference type="PANTHER" id="PTHR45982:SF1">
    <property type="entry name" value="REGULATOR OF CHROMOSOME CONDENSATION"/>
    <property type="match status" value="1"/>
</dbReference>
<dbReference type="PROSITE" id="PS50012">
    <property type="entry name" value="RCC1_3"/>
    <property type="match status" value="2"/>
</dbReference>
<dbReference type="InterPro" id="IPR051553">
    <property type="entry name" value="Ran_GTPase-activating"/>
</dbReference>
<reference evidence="2" key="1">
    <citation type="submission" date="2017-06" db="EMBL/GenBank/DDBJ databases">
        <title>Whole genome sequence of Laribacter hongkongensis LHGZ1.</title>
        <authorList>
            <person name="Chen D."/>
            <person name="Wu H."/>
            <person name="Chen J."/>
        </authorList>
    </citation>
    <scope>NUCLEOTIDE SEQUENCE [LARGE SCALE GENOMIC DNA]</scope>
    <source>
        <strain evidence="2">LHGZ1</strain>
    </source>
</reference>
<dbReference type="EMBL" id="CP022115">
    <property type="protein sequence ID" value="ASJ25681.1"/>
    <property type="molecule type" value="Genomic_DNA"/>
</dbReference>
<dbReference type="Gene3D" id="2.130.10.30">
    <property type="entry name" value="Regulator of chromosome condensation 1/beta-lactamase-inhibitor protein II"/>
    <property type="match status" value="3"/>
</dbReference>
<dbReference type="InterPro" id="IPR009091">
    <property type="entry name" value="RCC1/BLIP-II"/>
</dbReference>
<sequence length="558" mass="59238">MNLDISALGYRWCGLYSPYLSYRDGDVVFKEGGAWVIRHGQPQPFALGQQDATLKGHLLTGGMSVGGIGSMVLHANGANGVDSVEFRFMADRNGTVATALMNTDRAAADYHSANFFMAALMNDGSVRAWGRALAGQQGTGSTGDIGRTFPARVAFPPGTPRITSITCMWDETFFIDASGGLWHAGANSDGGSPTATANPVPRRVNGVGQLPAAAVVKRVFTGHDWYGYRMFACLDDAGRVYVWGNNRYGSLGLGHSTTVATPTLVPFTLDTPIREVFLSGGFHAASYLVDTQGKLWVAGEANACGFGSDQSVHRLLMPWGSDKRVKKVFCSESDGHWVAGAQYYRAYGVVLEDGSLYRWGHDSGQIGGSWGTGFTGDIYTGHALFPYKVLDGVADAYAISGGYGRTLALMQDGTVRHTGYNGYSIGGGSDRTTWATIGGDFLTQVTKLRVYGSSYGSSAMALRSDGKAVGWGMGATGQCGHGYADTSNAPSRFVLIDRPIVDFSRSGAMGCGEGGEYHNGAYHFLTVDGQVMSTGNGSYGQTGDDDSDHRFAPSPILF</sequence>
<dbReference type="Pfam" id="PF00415">
    <property type="entry name" value="RCC1"/>
    <property type="match status" value="1"/>
</dbReference>
<name>A0A248LMH4_9NEIS</name>